<dbReference type="EMBL" id="AP024525">
    <property type="protein sequence ID" value="BCT76319.1"/>
    <property type="molecule type" value="Genomic_DNA"/>
</dbReference>
<evidence type="ECO:0000313" key="2">
    <source>
        <dbReference type="Proteomes" id="UP001319861"/>
    </source>
</evidence>
<evidence type="ECO:0000313" key="1">
    <source>
        <dbReference type="EMBL" id="BCT76319.1"/>
    </source>
</evidence>
<protein>
    <submittedName>
        <fullName evidence="1">Uncharacterized protein</fullName>
    </submittedName>
</protein>
<gene>
    <name evidence="1" type="ORF">SCMU_21610</name>
</gene>
<dbReference type="Proteomes" id="UP001319861">
    <property type="component" value="Chromosome"/>
</dbReference>
<organism evidence="1 2">
    <name type="scientific">Sinomonas cyclohexanicum</name>
    <name type="common">Corynebacterium cyclohexanicum</name>
    <dbReference type="NCBI Taxonomy" id="322009"/>
    <lineage>
        <taxon>Bacteria</taxon>
        <taxon>Bacillati</taxon>
        <taxon>Actinomycetota</taxon>
        <taxon>Actinomycetes</taxon>
        <taxon>Micrococcales</taxon>
        <taxon>Micrococcaceae</taxon>
        <taxon>Sinomonas</taxon>
    </lineage>
</organism>
<name>A0ABM7PVM4_SINCY</name>
<keyword evidence="2" id="KW-1185">Reference proteome</keyword>
<sequence length="146" mass="15996">MLHRRFCSRRGQHPDDVGLRGVIASAGVEHEQEAVRWGESSRQVCLGGFREFRRTPTSPKSDQFIKTGLLVTYDSQDRAALIEFAEPAAPHLAGSALLGISMGQLRDLLSERGLDSIAEEGAIVDPSWRMSFYALDGVIEGVLLGE</sequence>
<proteinExistence type="predicted"/>
<accession>A0ABM7PVM4</accession>
<reference evidence="1 2" key="1">
    <citation type="journal article" date="2021" name="J. Biosci. Bioeng.">
        <title>Identification and characterization of a chc gene cluster responsible for the aromatization pathway of cyclohexanecarboxylate degradation in Sinomonas cyclohexanicum ATCC 51369.</title>
        <authorList>
            <person name="Yamamoto T."/>
            <person name="Hasegawa Y."/>
            <person name="Lau P.C.K."/>
            <person name="Iwaki H."/>
        </authorList>
    </citation>
    <scope>NUCLEOTIDE SEQUENCE [LARGE SCALE GENOMIC DNA]</scope>
    <source>
        <strain evidence="1 2">ATCC 51369</strain>
    </source>
</reference>